<evidence type="ECO:0000256" key="1">
    <source>
        <dbReference type="SAM" id="Phobius"/>
    </source>
</evidence>
<organism evidence="2 3">
    <name type="scientific">Aliarcobacter vitoriensis</name>
    <dbReference type="NCBI Taxonomy" id="2011099"/>
    <lineage>
        <taxon>Bacteria</taxon>
        <taxon>Pseudomonadati</taxon>
        <taxon>Campylobacterota</taxon>
        <taxon>Epsilonproteobacteria</taxon>
        <taxon>Campylobacterales</taxon>
        <taxon>Arcobacteraceae</taxon>
        <taxon>Aliarcobacter</taxon>
    </lineage>
</organism>
<dbReference type="PANTHER" id="PTHR34387">
    <property type="entry name" value="SLR1258 PROTEIN"/>
    <property type="match status" value="1"/>
</dbReference>
<dbReference type="GO" id="GO:0006974">
    <property type="term" value="P:DNA damage response"/>
    <property type="evidence" value="ECO:0007669"/>
    <property type="project" value="TreeGrafter"/>
</dbReference>
<accession>A0A366MRF1</accession>
<name>A0A366MRF1_9BACT</name>
<gene>
    <name evidence="2" type="ORF">CRU91_06690</name>
</gene>
<dbReference type="Proteomes" id="UP000252669">
    <property type="component" value="Unassembled WGS sequence"/>
</dbReference>
<dbReference type="AlphaFoldDB" id="A0A366MRF1"/>
<dbReference type="Gene3D" id="3.30.70.2970">
    <property type="entry name" value="Protein of unknown function (DUF541), domain 2"/>
    <property type="match status" value="1"/>
</dbReference>
<proteinExistence type="predicted"/>
<comment type="caution">
    <text evidence="2">The sequence shown here is derived from an EMBL/GenBank/DDBJ whole genome shotgun (WGS) entry which is preliminary data.</text>
</comment>
<dbReference type="PIRSF" id="PIRSF029033">
    <property type="entry name" value="UCP029033"/>
    <property type="match status" value="1"/>
</dbReference>
<sequence length="238" mass="27410">MEKISFKSAFVLGFFIFIGLTSLGYFLSTSFIKSKELERTVVVKGLSEKEVNANIVLWPIRFSSTTETLDELSKKVENDTDKILEFLNKYGIKKEDITVNSPSIVDKMANEYSTKDYTLRYLANRTINVYSQDVEKVREVSGKLFELSQQGILFRVDDWDSKIEYLYTKLNDIKPTMIEEATANAREVAQKFAQDSKSKLGKIKKATQGQFEINSRDKNSEHIKKVRIVSTVEYYLND</sequence>
<dbReference type="Pfam" id="PF04402">
    <property type="entry name" value="SIMPL"/>
    <property type="match status" value="1"/>
</dbReference>
<keyword evidence="1" id="KW-1133">Transmembrane helix</keyword>
<feature type="transmembrane region" description="Helical" evidence="1">
    <location>
        <begin position="6"/>
        <end position="27"/>
    </location>
</feature>
<keyword evidence="3" id="KW-1185">Reference proteome</keyword>
<protein>
    <recommendedName>
        <fullName evidence="4">SIMPL domain-containing protein</fullName>
    </recommendedName>
</protein>
<dbReference type="PANTHER" id="PTHR34387:SF2">
    <property type="entry name" value="SLR1258 PROTEIN"/>
    <property type="match status" value="1"/>
</dbReference>
<dbReference type="OrthoDB" id="9806540at2"/>
<dbReference type="EMBL" id="PDKB01000010">
    <property type="protein sequence ID" value="RBQ28856.1"/>
    <property type="molecule type" value="Genomic_DNA"/>
</dbReference>
<keyword evidence="1" id="KW-0472">Membrane</keyword>
<evidence type="ECO:0000313" key="2">
    <source>
        <dbReference type="EMBL" id="RBQ28856.1"/>
    </source>
</evidence>
<keyword evidence="1" id="KW-0812">Transmembrane</keyword>
<dbReference type="InterPro" id="IPR016907">
    <property type="entry name" value="UCP029033"/>
</dbReference>
<evidence type="ECO:0008006" key="4">
    <source>
        <dbReference type="Google" id="ProtNLM"/>
    </source>
</evidence>
<dbReference type="InterPro" id="IPR052022">
    <property type="entry name" value="26kDa_periplasmic_antigen"/>
</dbReference>
<dbReference type="RefSeq" id="WP_113894449.1">
    <property type="nucleotide sequence ID" value="NZ_JANJGA010000010.1"/>
</dbReference>
<dbReference type="InterPro" id="IPR007497">
    <property type="entry name" value="SIMPL/DUF541"/>
</dbReference>
<evidence type="ECO:0000313" key="3">
    <source>
        <dbReference type="Proteomes" id="UP000252669"/>
    </source>
</evidence>
<reference evidence="2 3" key="1">
    <citation type="submission" date="2017-10" db="EMBL/GenBank/DDBJ databases">
        <title>Genomics of the genus Arcobacter.</title>
        <authorList>
            <person name="Perez-Cataluna A."/>
            <person name="Figueras M.J."/>
        </authorList>
    </citation>
    <scope>NUCLEOTIDE SEQUENCE [LARGE SCALE GENOMIC DNA]</scope>
    <source>
        <strain evidence="2 3">CECT 9230</strain>
    </source>
</reference>